<dbReference type="EMBL" id="JAQIBC010000003">
    <property type="protein sequence ID" value="MDM5263833.1"/>
    <property type="molecule type" value="Genomic_DNA"/>
</dbReference>
<keyword evidence="1" id="KW-0472">Membrane</keyword>
<dbReference type="InterPro" id="IPR019690">
    <property type="entry name" value="DUF2569"/>
</dbReference>
<dbReference type="RefSeq" id="WP_008245590.1">
    <property type="nucleotide sequence ID" value="NZ_JAQIBC010000003.1"/>
</dbReference>
<name>A0ABT7QRV8_9BACT</name>
<gene>
    <name evidence="2" type="ORF">PF327_06445</name>
</gene>
<feature type="transmembrane region" description="Helical" evidence="1">
    <location>
        <begin position="95"/>
        <end position="112"/>
    </location>
</feature>
<evidence type="ECO:0000313" key="3">
    <source>
        <dbReference type="Proteomes" id="UP001169066"/>
    </source>
</evidence>
<protein>
    <submittedName>
        <fullName evidence="2">DUF2569 domain-containing protein</fullName>
    </submittedName>
</protein>
<keyword evidence="1" id="KW-0812">Transmembrane</keyword>
<reference evidence="2" key="1">
    <citation type="submission" date="2023-01" db="EMBL/GenBank/DDBJ databases">
        <title>Sulfurovum sp. XTW-4 genome assembly.</title>
        <authorList>
            <person name="Wang J."/>
        </authorList>
    </citation>
    <scope>NUCLEOTIDE SEQUENCE</scope>
    <source>
        <strain evidence="2">XTW-4</strain>
    </source>
</reference>
<comment type="caution">
    <text evidence="2">The sequence shown here is derived from an EMBL/GenBank/DDBJ whole genome shotgun (WGS) entry which is preliminary data.</text>
</comment>
<evidence type="ECO:0000313" key="2">
    <source>
        <dbReference type="EMBL" id="MDM5263833.1"/>
    </source>
</evidence>
<feature type="transmembrane region" description="Helical" evidence="1">
    <location>
        <begin position="132"/>
        <end position="148"/>
    </location>
</feature>
<organism evidence="2 3">
    <name type="scientific">Sulfurovum xiamenensis</name>
    <dbReference type="NCBI Taxonomy" id="3019066"/>
    <lineage>
        <taxon>Bacteria</taxon>
        <taxon>Pseudomonadati</taxon>
        <taxon>Campylobacterota</taxon>
        <taxon>Epsilonproteobacteria</taxon>
        <taxon>Campylobacterales</taxon>
        <taxon>Sulfurovaceae</taxon>
        <taxon>Sulfurovum</taxon>
    </lineage>
</organism>
<accession>A0ABT7QRV8</accession>
<dbReference type="Pfam" id="PF10754">
    <property type="entry name" value="DUF2569"/>
    <property type="match status" value="1"/>
</dbReference>
<evidence type="ECO:0000256" key="1">
    <source>
        <dbReference type="SAM" id="Phobius"/>
    </source>
</evidence>
<feature type="transmembrane region" description="Helical" evidence="1">
    <location>
        <begin position="59"/>
        <end position="83"/>
    </location>
</feature>
<feature type="transmembrane region" description="Helical" evidence="1">
    <location>
        <begin position="12"/>
        <end position="30"/>
    </location>
</feature>
<dbReference type="Proteomes" id="UP001169066">
    <property type="component" value="Unassembled WGS sequence"/>
</dbReference>
<proteinExistence type="predicted"/>
<sequence length="165" mass="18595">MKDKDNLKGLGGWLILVGIGVVVAPIRLIYEYGPMYYSIFTDGSFEVLTTPGTEAYNSLWGPLLIGEALGNTFLVLASIYLVYLFFTKHYLFPKIYIAIILFSLVFITLDAWVGSLVITDEPMFDPATTKEFTRSLVGAVIWIPYMLVSKRVKATFIEHKPEKIL</sequence>
<keyword evidence="1" id="KW-1133">Transmembrane helix</keyword>
<keyword evidence="3" id="KW-1185">Reference proteome</keyword>